<organism evidence="6 7">
    <name type="scientific">Bdellovibrio bacteriovorus</name>
    <dbReference type="NCBI Taxonomy" id="959"/>
    <lineage>
        <taxon>Bacteria</taxon>
        <taxon>Pseudomonadati</taxon>
        <taxon>Bdellovibrionota</taxon>
        <taxon>Bdellovibrionia</taxon>
        <taxon>Bdellovibrionales</taxon>
        <taxon>Pseudobdellovibrionaceae</taxon>
        <taxon>Bdellovibrio</taxon>
    </lineage>
</organism>
<dbReference type="Proteomes" id="UP000075391">
    <property type="component" value="Unassembled WGS sequence"/>
</dbReference>
<keyword evidence="3" id="KW-0831">Ubiquinone biosynthesis</keyword>
<dbReference type="InterPro" id="IPR013216">
    <property type="entry name" value="Methyltransf_11"/>
</dbReference>
<evidence type="ECO:0000313" key="6">
    <source>
        <dbReference type="EMBL" id="KYG60354.1"/>
    </source>
</evidence>
<evidence type="ECO:0000313" key="7">
    <source>
        <dbReference type="Proteomes" id="UP000075391"/>
    </source>
</evidence>
<evidence type="ECO:0000256" key="2">
    <source>
        <dbReference type="ARBA" id="ARBA00022679"/>
    </source>
</evidence>
<dbReference type="CDD" id="cd02440">
    <property type="entry name" value="AdoMet_MTases"/>
    <property type="match status" value="1"/>
</dbReference>
<protein>
    <recommendedName>
        <fullName evidence="5">Methyltransferase type 11 domain-containing protein</fullName>
    </recommendedName>
</protein>
<dbReference type="Pfam" id="PF08241">
    <property type="entry name" value="Methyltransf_11"/>
    <property type="match status" value="1"/>
</dbReference>
<dbReference type="PANTHER" id="PTHR43464:SF19">
    <property type="entry name" value="UBIQUINONE BIOSYNTHESIS O-METHYLTRANSFERASE, MITOCHONDRIAL"/>
    <property type="match status" value="1"/>
</dbReference>
<sequence>MRGRTLHQHKVNNSFYESYGDRWYTAFDDPVALLRAESNVKIPWVVERIRRHFSQAHILDVGCGGGFVSNALAQEGFTVTGIDLSEASLEIARKHDVTRKVQYLKANAFHLPFPDAHFEVVTAMDFLEHIENPELFIKEASRVLKPGGLFFFNTFNRHWLSWFLVIKMIEWMVKNTPKDMHVIEYFIKPNELREYCFKADMTVEEMTGLKMDFSTIPIKNYFTGIVPQELRFKLTSSLLLSYLGYAIKNEA</sequence>
<dbReference type="GO" id="GO:0010420">
    <property type="term" value="F:polyprenyldihydroxybenzoate methyltransferase activity"/>
    <property type="evidence" value="ECO:0007669"/>
    <property type="project" value="InterPro"/>
</dbReference>
<proteinExistence type="predicted"/>
<evidence type="ECO:0000256" key="3">
    <source>
        <dbReference type="ARBA" id="ARBA00022688"/>
    </source>
</evidence>
<keyword evidence="2" id="KW-0808">Transferase</keyword>
<dbReference type="GO" id="GO:0061542">
    <property type="term" value="F:3-demethylubiquinol 3-O-methyltransferase activity"/>
    <property type="evidence" value="ECO:0007669"/>
    <property type="project" value="InterPro"/>
</dbReference>
<dbReference type="EMBL" id="LUKF01000020">
    <property type="protein sequence ID" value="KYG60354.1"/>
    <property type="molecule type" value="Genomic_DNA"/>
</dbReference>
<evidence type="ECO:0000259" key="5">
    <source>
        <dbReference type="Pfam" id="PF08241"/>
    </source>
</evidence>
<accession>A0A150WBF2</accession>
<evidence type="ECO:0000256" key="1">
    <source>
        <dbReference type="ARBA" id="ARBA00022603"/>
    </source>
</evidence>
<keyword evidence="1" id="KW-0489">Methyltransferase</keyword>
<name>A0A150WBF2_BDEBC</name>
<dbReference type="Gene3D" id="3.40.50.150">
    <property type="entry name" value="Vaccinia Virus protein VP39"/>
    <property type="match status" value="1"/>
</dbReference>
<dbReference type="InterPro" id="IPR029063">
    <property type="entry name" value="SAM-dependent_MTases_sf"/>
</dbReference>
<dbReference type="OrthoDB" id="5293815at2"/>
<dbReference type="GO" id="GO:0032259">
    <property type="term" value="P:methylation"/>
    <property type="evidence" value="ECO:0007669"/>
    <property type="project" value="UniProtKB-KW"/>
</dbReference>
<dbReference type="NCBIfam" id="TIGR01983">
    <property type="entry name" value="UbiG"/>
    <property type="match status" value="1"/>
</dbReference>
<dbReference type="PANTHER" id="PTHR43464">
    <property type="entry name" value="METHYLTRANSFERASE"/>
    <property type="match status" value="1"/>
</dbReference>
<reference evidence="6 7" key="1">
    <citation type="submission" date="2016-03" db="EMBL/GenBank/DDBJ databases">
        <authorList>
            <person name="Ploux O."/>
        </authorList>
    </citation>
    <scope>NUCLEOTIDE SEQUENCE [LARGE SCALE GENOMIC DNA]</scope>
    <source>
        <strain evidence="6 7">BER2</strain>
    </source>
</reference>
<feature type="domain" description="Methyltransferase type 11" evidence="5">
    <location>
        <begin position="59"/>
        <end position="152"/>
    </location>
</feature>
<evidence type="ECO:0000256" key="4">
    <source>
        <dbReference type="ARBA" id="ARBA00022691"/>
    </source>
</evidence>
<comment type="caution">
    <text evidence="6">The sequence shown here is derived from an EMBL/GenBank/DDBJ whole genome shotgun (WGS) entry which is preliminary data.</text>
</comment>
<dbReference type="InterPro" id="IPR010233">
    <property type="entry name" value="UbiG_MeTrfase"/>
</dbReference>
<dbReference type="AlphaFoldDB" id="A0A150WBF2"/>
<dbReference type="SUPFAM" id="SSF53335">
    <property type="entry name" value="S-adenosyl-L-methionine-dependent methyltransferases"/>
    <property type="match status" value="1"/>
</dbReference>
<keyword evidence="4" id="KW-0949">S-adenosyl-L-methionine</keyword>
<gene>
    <name evidence="6" type="ORF">AZI85_12835</name>
</gene>